<gene>
    <name evidence="2" type="primary">LOC120250048</name>
</gene>
<proteinExistence type="predicted"/>
<reference evidence="2" key="1">
    <citation type="submission" date="2025-08" db="UniProtKB">
        <authorList>
            <consortium name="RefSeq"/>
        </authorList>
    </citation>
    <scope>IDENTIFICATION</scope>
</reference>
<dbReference type="RefSeq" id="XP_039114729.1">
    <property type="nucleotide sequence ID" value="XM_039258795.1"/>
</dbReference>
<organism evidence="1 2">
    <name type="scientific">Dioscorea cayennensis subsp. rotundata</name>
    <name type="common">White Guinea yam</name>
    <name type="synonym">Dioscorea rotundata</name>
    <dbReference type="NCBI Taxonomy" id="55577"/>
    <lineage>
        <taxon>Eukaryota</taxon>
        <taxon>Viridiplantae</taxon>
        <taxon>Streptophyta</taxon>
        <taxon>Embryophyta</taxon>
        <taxon>Tracheophyta</taxon>
        <taxon>Spermatophyta</taxon>
        <taxon>Magnoliopsida</taxon>
        <taxon>Liliopsida</taxon>
        <taxon>Dioscoreales</taxon>
        <taxon>Dioscoreaceae</taxon>
        <taxon>Dioscorea</taxon>
    </lineage>
</organism>
<evidence type="ECO:0000313" key="2">
    <source>
        <dbReference type="RefSeq" id="XP_039114729.1"/>
    </source>
</evidence>
<keyword evidence="1" id="KW-1185">Reference proteome</keyword>
<accession>A0AB40AIM7</accession>
<evidence type="ECO:0000313" key="1">
    <source>
        <dbReference type="Proteomes" id="UP001515500"/>
    </source>
</evidence>
<dbReference type="AlphaFoldDB" id="A0AB40AIM7"/>
<dbReference type="Proteomes" id="UP001515500">
    <property type="component" value="Chromosome 19"/>
</dbReference>
<name>A0AB40AIM7_DIOCR</name>
<protein>
    <submittedName>
        <fullName evidence="2">Uncharacterized protein LOC120250048</fullName>
    </submittedName>
</protein>
<dbReference type="GeneID" id="120250048"/>
<sequence length="132" mass="15093">MANSSSTLQRLLLIAIVGENHLPKRRRLFFWTKSLNFFFGRSGSSFAARSFSRVNWRSGVDTCSFRGLLKDLDWSACPNLVKSFGIWVHGMAGDILRLMLICGFEDSSLYYLLRTRRVLSLISASCLLYAWK</sequence>